<name>A0ABP0NUE5_9DINO</name>
<evidence type="ECO:0000313" key="4">
    <source>
        <dbReference type="Proteomes" id="UP001642464"/>
    </source>
</evidence>
<gene>
    <name evidence="3" type="ORF">SCF082_LOCUS34131</name>
</gene>
<keyword evidence="2" id="KW-1133">Transmembrane helix</keyword>
<reference evidence="3 4" key="1">
    <citation type="submission" date="2024-02" db="EMBL/GenBank/DDBJ databases">
        <authorList>
            <person name="Chen Y."/>
            <person name="Shah S."/>
            <person name="Dougan E. K."/>
            <person name="Thang M."/>
            <person name="Chan C."/>
        </authorList>
    </citation>
    <scope>NUCLEOTIDE SEQUENCE [LARGE SCALE GENOMIC DNA]</scope>
</reference>
<organism evidence="3 4">
    <name type="scientific">Durusdinium trenchii</name>
    <dbReference type="NCBI Taxonomy" id="1381693"/>
    <lineage>
        <taxon>Eukaryota</taxon>
        <taxon>Sar</taxon>
        <taxon>Alveolata</taxon>
        <taxon>Dinophyceae</taxon>
        <taxon>Suessiales</taxon>
        <taxon>Symbiodiniaceae</taxon>
        <taxon>Durusdinium</taxon>
    </lineage>
</organism>
<dbReference type="Proteomes" id="UP001642464">
    <property type="component" value="Unassembled WGS sequence"/>
</dbReference>
<protein>
    <submittedName>
        <fullName evidence="3">NADP-dependent alcohol dehydrogenase C 2</fullName>
    </submittedName>
</protein>
<proteinExistence type="predicted"/>
<feature type="compositionally biased region" description="Basic and acidic residues" evidence="1">
    <location>
        <begin position="272"/>
        <end position="285"/>
    </location>
</feature>
<feature type="region of interest" description="Disordered" evidence="1">
    <location>
        <begin position="211"/>
        <end position="320"/>
    </location>
</feature>
<sequence length="320" mass="34112">MQMWKVRPAHSCFGCFTLTLGVEVACFIALVAQILIISLCSSAEPLTLMNLKISPTIQVICASWALVGIPLVICAGVGVLYHVDHLLRMFFWYLLLSFPIGIFVPAWLLASGKVCSSVIEDEVQRLGPAFVCGFTESFVFMWTMVAGLAHCYLVYVVWSAAEEISEIPNNSVALTAYANKLQFMASMGLSNLDAKSVPVLASGHNPFSSLRSEGSSSYGAAPFRPEVDGEGATGRSARSGRSQHSASVGGASVGGGNQQSFFPMPASSFKSETAEVAKEAEKQDEASEVAEESAKSTKEGAPQSFFPMPASNMDFKSSSA</sequence>
<feature type="transmembrane region" description="Helical" evidence="2">
    <location>
        <begin position="57"/>
        <end position="83"/>
    </location>
</feature>
<keyword evidence="2" id="KW-0472">Membrane</keyword>
<evidence type="ECO:0000256" key="1">
    <source>
        <dbReference type="SAM" id="MobiDB-lite"/>
    </source>
</evidence>
<feature type="transmembrane region" description="Helical" evidence="2">
    <location>
        <begin position="90"/>
        <end position="110"/>
    </location>
</feature>
<feature type="transmembrane region" description="Helical" evidence="2">
    <location>
        <begin position="138"/>
        <end position="158"/>
    </location>
</feature>
<evidence type="ECO:0000256" key="2">
    <source>
        <dbReference type="SAM" id="Phobius"/>
    </source>
</evidence>
<dbReference type="EMBL" id="CAXAMM010031057">
    <property type="protein sequence ID" value="CAK9067423.1"/>
    <property type="molecule type" value="Genomic_DNA"/>
</dbReference>
<keyword evidence="4" id="KW-1185">Reference proteome</keyword>
<keyword evidence="2" id="KW-0812">Transmembrane</keyword>
<evidence type="ECO:0000313" key="3">
    <source>
        <dbReference type="EMBL" id="CAK9067423.1"/>
    </source>
</evidence>
<comment type="caution">
    <text evidence="3">The sequence shown here is derived from an EMBL/GenBank/DDBJ whole genome shotgun (WGS) entry which is preliminary data.</text>
</comment>
<accession>A0ABP0NUE5</accession>
<feature type="transmembrane region" description="Helical" evidence="2">
    <location>
        <begin position="12"/>
        <end position="37"/>
    </location>
</feature>